<accession>A0A8B8AJK6</accession>
<dbReference type="Proteomes" id="UP000694844">
    <property type="component" value="Chromosome 7"/>
</dbReference>
<dbReference type="RefSeq" id="XP_022291355.1">
    <property type="nucleotide sequence ID" value="XM_022435647.1"/>
</dbReference>
<dbReference type="OrthoDB" id="6075498at2759"/>
<name>A0A8B8AJK6_CRAVI</name>
<dbReference type="GeneID" id="111102780"/>
<protein>
    <submittedName>
        <fullName evidence="2">Uncharacterized protein LOC111102780</fullName>
    </submittedName>
</protein>
<proteinExistence type="predicted"/>
<evidence type="ECO:0000313" key="2">
    <source>
        <dbReference type="RefSeq" id="XP_022291355.1"/>
    </source>
</evidence>
<reference evidence="2" key="1">
    <citation type="submission" date="2025-08" db="UniProtKB">
        <authorList>
            <consortium name="RefSeq"/>
        </authorList>
    </citation>
    <scope>IDENTIFICATION</scope>
    <source>
        <tissue evidence="2">Whole sample</tissue>
    </source>
</reference>
<sequence>MSILGSAIFRYEDEIKRRLEKLSRIYDFSTMKIFMTVESIGEDRVCATYNPARREFWESFLLRKEACRLDLNKHEKIRLKYLDFLQKVTREEQGKQFHASIMSLFYRNGAADAFGHVKEMEGDSHSGFCNHLCRLFEKKICSWFEGFEAAAVKLTGHVKVSNFVRVLSGQVDALCQRDGCMCAVAVKVTGMDTLRPLDLAELAFCKTLIVQNGLADPNYLKMCVLCLHLTNEKPILRLWEYSPTEEMEQSIAEADIDKMIDSGRLSQFHEFWPKNVHVPPPGYASDKSTKSTYGSSMD</sequence>
<gene>
    <name evidence="2" type="primary">LOC111102780</name>
</gene>
<dbReference type="KEGG" id="cvn:111102780"/>
<organism evidence="1 2">
    <name type="scientific">Crassostrea virginica</name>
    <name type="common">Eastern oyster</name>
    <dbReference type="NCBI Taxonomy" id="6565"/>
    <lineage>
        <taxon>Eukaryota</taxon>
        <taxon>Metazoa</taxon>
        <taxon>Spiralia</taxon>
        <taxon>Lophotrochozoa</taxon>
        <taxon>Mollusca</taxon>
        <taxon>Bivalvia</taxon>
        <taxon>Autobranchia</taxon>
        <taxon>Pteriomorphia</taxon>
        <taxon>Ostreida</taxon>
        <taxon>Ostreoidea</taxon>
        <taxon>Ostreidae</taxon>
        <taxon>Crassostrea</taxon>
    </lineage>
</organism>
<dbReference type="AlphaFoldDB" id="A0A8B8AJK6"/>
<evidence type="ECO:0000313" key="1">
    <source>
        <dbReference type="Proteomes" id="UP000694844"/>
    </source>
</evidence>
<keyword evidence="1" id="KW-1185">Reference proteome</keyword>